<sequence length="197" mass="21788">MTAKQTKVPWKQAKDVPIAALVWGPAQTLLISAETTSRILACKIDYKAQHWEVTGPVLDTHLEHSVNQLTLGSQEDVILTSSSMPGSRRLPSPVHMTARAKRISLLNSETFAIASLSTDSTRADREPYSDSESLPSSVQQIIGQMGSNLIFLDESLWVCSMVINGYRQGYSRHFLVPDDWLYASQTLLLKVTPQGDC</sequence>
<gene>
    <name evidence="1" type="ORF">N7G274_001196</name>
</gene>
<dbReference type="Proteomes" id="UP001590950">
    <property type="component" value="Unassembled WGS sequence"/>
</dbReference>
<proteinExistence type="predicted"/>
<name>A0ABR4AQW1_9LECA</name>
<evidence type="ECO:0000313" key="1">
    <source>
        <dbReference type="EMBL" id="KAL2047177.1"/>
    </source>
</evidence>
<organism evidence="1 2">
    <name type="scientific">Stereocaulon virgatum</name>
    <dbReference type="NCBI Taxonomy" id="373712"/>
    <lineage>
        <taxon>Eukaryota</taxon>
        <taxon>Fungi</taxon>
        <taxon>Dikarya</taxon>
        <taxon>Ascomycota</taxon>
        <taxon>Pezizomycotina</taxon>
        <taxon>Lecanoromycetes</taxon>
        <taxon>OSLEUM clade</taxon>
        <taxon>Lecanoromycetidae</taxon>
        <taxon>Lecanorales</taxon>
        <taxon>Lecanorineae</taxon>
        <taxon>Stereocaulaceae</taxon>
        <taxon>Stereocaulon</taxon>
    </lineage>
</organism>
<protein>
    <submittedName>
        <fullName evidence="1">Uncharacterized protein</fullName>
    </submittedName>
</protein>
<comment type="caution">
    <text evidence="1">The sequence shown here is derived from an EMBL/GenBank/DDBJ whole genome shotgun (WGS) entry which is preliminary data.</text>
</comment>
<keyword evidence="2" id="KW-1185">Reference proteome</keyword>
<dbReference type="EMBL" id="JBEFKJ010000003">
    <property type="protein sequence ID" value="KAL2047177.1"/>
    <property type="molecule type" value="Genomic_DNA"/>
</dbReference>
<accession>A0ABR4AQW1</accession>
<reference evidence="1 2" key="1">
    <citation type="submission" date="2024-09" db="EMBL/GenBank/DDBJ databases">
        <title>Rethinking Asexuality: The Enigmatic Case of Functional Sexual Genes in Lepraria (Stereocaulaceae).</title>
        <authorList>
            <person name="Doellman M."/>
            <person name="Sun Y."/>
            <person name="Barcenas-Pena A."/>
            <person name="Lumbsch H.T."/>
            <person name="Grewe F."/>
        </authorList>
    </citation>
    <scope>NUCLEOTIDE SEQUENCE [LARGE SCALE GENOMIC DNA]</scope>
    <source>
        <strain evidence="1 2">Mercado 3170</strain>
    </source>
</reference>
<evidence type="ECO:0000313" key="2">
    <source>
        <dbReference type="Proteomes" id="UP001590950"/>
    </source>
</evidence>